<dbReference type="EMBL" id="CP003811">
    <property type="protein sequence ID" value="AIQ89711.1"/>
    <property type="molecule type" value="Genomic_DNA"/>
</dbReference>
<keyword evidence="3" id="KW-1185">Reference proteome</keyword>
<dbReference type="KEGG" id="mor:MOC_1956"/>
<dbReference type="HOGENOM" id="CLU_2058632_0_0_5"/>
<accession>A0A089NP61</accession>
<organism evidence="2 3">
    <name type="scientific">Methylobacterium oryzae CBMB20</name>
    <dbReference type="NCBI Taxonomy" id="693986"/>
    <lineage>
        <taxon>Bacteria</taxon>
        <taxon>Pseudomonadati</taxon>
        <taxon>Pseudomonadota</taxon>
        <taxon>Alphaproteobacteria</taxon>
        <taxon>Hyphomicrobiales</taxon>
        <taxon>Methylobacteriaceae</taxon>
        <taxon>Methylobacterium</taxon>
    </lineage>
</organism>
<feature type="region of interest" description="Disordered" evidence="1">
    <location>
        <begin position="39"/>
        <end position="119"/>
    </location>
</feature>
<dbReference type="AlphaFoldDB" id="A0A089NP61"/>
<dbReference type="STRING" id="693986.MOC_1956"/>
<sequence length="119" mass="12836">MGADAEGIEGIGVEDIRAVWAHDFRLDFDMSKYKIYRKPDARKAPASDPRGSHPGRTVPATHGLRIPPVPLVRQVSDRMTAPAPPCAPDAARQLPPMTRSEPRASTAPARRAADGCRAS</sequence>
<gene>
    <name evidence="2" type="ORF">MOC_1956</name>
</gene>
<evidence type="ECO:0000256" key="1">
    <source>
        <dbReference type="SAM" id="MobiDB-lite"/>
    </source>
</evidence>
<name>A0A089NP61_9HYPH</name>
<evidence type="ECO:0000313" key="2">
    <source>
        <dbReference type="EMBL" id="AIQ89711.1"/>
    </source>
</evidence>
<evidence type="ECO:0000313" key="3">
    <source>
        <dbReference type="Proteomes" id="UP000029492"/>
    </source>
</evidence>
<dbReference type="Proteomes" id="UP000029492">
    <property type="component" value="Chromosome"/>
</dbReference>
<protein>
    <submittedName>
        <fullName evidence="2">Protein of unassigned function</fullName>
    </submittedName>
</protein>
<reference evidence="2 3" key="1">
    <citation type="journal article" date="2014" name="PLoS ONE">
        <title>Genome Information of Methylobacterium oryzae, a Plant-Probiotic Methylotroph in the Phyllosphere.</title>
        <authorList>
            <person name="Kwak M.J."/>
            <person name="Jeong H."/>
            <person name="Madhaiyan M."/>
            <person name="Lee Y."/>
            <person name="Sa T.M."/>
            <person name="Oh T.K."/>
            <person name="Kim J.F."/>
        </authorList>
    </citation>
    <scope>NUCLEOTIDE SEQUENCE [LARGE SCALE GENOMIC DNA]</scope>
    <source>
        <strain evidence="2 3">CBMB20</strain>
    </source>
</reference>
<proteinExistence type="predicted"/>